<dbReference type="Pfam" id="PF01381">
    <property type="entry name" value="HTH_3"/>
    <property type="match status" value="1"/>
</dbReference>
<dbReference type="InterPro" id="IPR010982">
    <property type="entry name" value="Lambda_DNA-bd_dom_sf"/>
</dbReference>
<dbReference type="CDD" id="cd06529">
    <property type="entry name" value="S24_LexA-like"/>
    <property type="match status" value="1"/>
</dbReference>
<keyword evidence="4" id="KW-0238">DNA-binding</keyword>
<dbReference type="PROSITE" id="PS50943">
    <property type="entry name" value="HTH_CROC1"/>
    <property type="match status" value="1"/>
</dbReference>
<keyword evidence="8" id="KW-1185">Reference proteome</keyword>
<dbReference type="GeneID" id="40077757"/>
<evidence type="ECO:0000256" key="2">
    <source>
        <dbReference type="ARBA" id="ARBA00022801"/>
    </source>
</evidence>
<dbReference type="Pfam" id="PF00717">
    <property type="entry name" value="Peptidase_S24"/>
    <property type="match status" value="1"/>
</dbReference>
<name>A0A0N7C1P9_9CAUD</name>
<dbReference type="PANTHER" id="PTHR40661">
    <property type="match status" value="1"/>
</dbReference>
<dbReference type="InterPro" id="IPR036286">
    <property type="entry name" value="LexA/Signal_pep-like_sf"/>
</dbReference>
<evidence type="ECO:0000313" key="8">
    <source>
        <dbReference type="Proteomes" id="UP000225471"/>
    </source>
</evidence>
<evidence type="ECO:0000259" key="6">
    <source>
        <dbReference type="PROSITE" id="PS50943"/>
    </source>
</evidence>
<dbReference type="InterPro" id="IPR001387">
    <property type="entry name" value="Cro/C1-type_HTH"/>
</dbReference>
<dbReference type="Proteomes" id="UP000225471">
    <property type="component" value="Segment"/>
</dbReference>
<feature type="domain" description="HTH cro/C1-type" evidence="6">
    <location>
        <begin position="8"/>
        <end position="61"/>
    </location>
</feature>
<keyword evidence="1" id="KW-0645">Protease</keyword>
<keyword evidence="2" id="KW-0378">Hydrolase</keyword>
<dbReference type="KEGG" id="vg:40077757"/>
<reference evidence="7 8" key="1">
    <citation type="journal article" date="2015" name="BMC Genomics">
        <title>Escherichia coli O157:H7 strains harbor at least three distinct sequence types of Shiga toxin 2a-converting phages.</title>
        <authorList>
            <person name="Yin S."/>
            <person name="Rusconi B."/>
            <person name="Sanjar F."/>
            <person name="Goswami K."/>
            <person name="Xiaoli L."/>
            <person name="Eppinger M."/>
            <person name="Dudley E.G."/>
        </authorList>
    </citation>
    <scope>NUCLEOTIDE SEQUENCE [LARGE SCALE GENOMIC DNA]</scope>
</reference>
<organism evidence="7 8">
    <name type="scientific">Escherichia phage PA28</name>
    <dbReference type="NCBI Taxonomy" id="1660368"/>
    <lineage>
        <taxon>Viruses</taxon>
        <taxon>Duplodnaviria</taxon>
        <taxon>Heunggongvirae</taxon>
        <taxon>Uroviricota</taxon>
        <taxon>Caudoviricetes</taxon>
        <taxon>Sepvirinae</taxon>
        <taxon>Traversvirus</taxon>
        <taxon>Traversvirus PA28</taxon>
    </lineage>
</organism>
<sequence>MKTFAERLNAAMSSAGLSQAQLADMVGVSQPAIQKMSSGKTTGSRKMVELANALRVRPEWLSSGIGSMRPQSAEEPSNARESSLKAIAWDDHQNDNDEFVALPLLNISLSAGGGSCALEESAEFSLVFRRYYLKKMGVPEKAAKLVRVVGQSMEPTLHDGDVVGVNTQDTSIRDGKTYAICQADLLRVKTLIATPTSVIIRSINREEYPDEVMNREEFYKNVRIIGRVFWSSHSW</sequence>
<dbReference type="GO" id="GO:0004252">
    <property type="term" value="F:serine-type endopeptidase activity"/>
    <property type="evidence" value="ECO:0007669"/>
    <property type="project" value="InterPro"/>
</dbReference>
<proteinExistence type="predicted"/>
<dbReference type="SMART" id="SM00530">
    <property type="entry name" value="HTH_XRE"/>
    <property type="match status" value="1"/>
</dbReference>
<dbReference type="GO" id="GO:0003677">
    <property type="term" value="F:DNA binding"/>
    <property type="evidence" value="ECO:0007669"/>
    <property type="project" value="UniProtKB-KW"/>
</dbReference>
<evidence type="ECO:0000313" key="7">
    <source>
        <dbReference type="EMBL" id="AKI86748.1"/>
    </source>
</evidence>
<dbReference type="CDD" id="cd00093">
    <property type="entry name" value="HTH_XRE"/>
    <property type="match status" value="1"/>
</dbReference>
<dbReference type="Gene3D" id="2.10.109.10">
    <property type="entry name" value="Umud Fragment, subunit A"/>
    <property type="match status" value="1"/>
</dbReference>
<dbReference type="SUPFAM" id="SSF47413">
    <property type="entry name" value="lambda repressor-like DNA-binding domains"/>
    <property type="match status" value="1"/>
</dbReference>
<evidence type="ECO:0000256" key="1">
    <source>
        <dbReference type="ARBA" id="ARBA00022670"/>
    </source>
</evidence>
<protein>
    <submittedName>
        <fullName evidence="7">Transcription regulatory protein prtR</fullName>
    </submittedName>
</protein>
<dbReference type="PROSITE" id="PS00501">
    <property type="entry name" value="SPASE_I_1"/>
    <property type="match status" value="1"/>
</dbReference>
<dbReference type="PANTHER" id="PTHR40661:SF2">
    <property type="entry name" value="HTH-TYPE TRANSCRIPTIONAL REGULATOR PRTR"/>
    <property type="match status" value="1"/>
</dbReference>
<evidence type="ECO:0000256" key="5">
    <source>
        <dbReference type="ARBA" id="ARBA00023163"/>
    </source>
</evidence>
<dbReference type="SUPFAM" id="SSF51306">
    <property type="entry name" value="LexA/Signal peptidase"/>
    <property type="match status" value="1"/>
</dbReference>
<evidence type="ECO:0000256" key="4">
    <source>
        <dbReference type="ARBA" id="ARBA00023125"/>
    </source>
</evidence>
<dbReference type="InterPro" id="IPR015927">
    <property type="entry name" value="Peptidase_S24_S26A/B/C"/>
</dbReference>
<dbReference type="InterPro" id="IPR039418">
    <property type="entry name" value="LexA-like"/>
</dbReference>
<dbReference type="GO" id="GO:0016020">
    <property type="term" value="C:membrane"/>
    <property type="evidence" value="ECO:0007669"/>
    <property type="project" value="InterPro"/>
</dbReference>
<dbReference type="GO" id="GO:0006508">
    <property type="term" value="P:proteolysis"/>
    <property type="evidence" value="ECO:0007669"/>
    <property type="project" value="UniProtKB-KW"/>
</dbReference>
<evidence type="ECO:0000256" key="3">
    <source>
        <dbReference type="ARBA" id="ARBA00023015"/>
    </source>
</evidence>
<dbReference type="RefSeq" id="YP_009601904.1">
    <property type="nucleotide sequence ID" value="NC_041935.1"/>
</dbReference>
<accession>A0A0N7C1P9</accession>
<dbReference type="InterPro" id="IPR019756">
    <property type="entry name" value="Pept_S26A_signal_pept_1_Ser-AS"/>
</dbReference>
<dbReference type="Gene3D" id="1.10.260.40">
    <property type="entry name" value="lambda repressor-like DNA-binding domains"/>
    <property type="match status" value="1"/>
</dbReference>
<dbReference type="EMBL" id="KP682381">
    <property type="protein sequence ID" value="AKI86748.1"/>
    <property type="molecule type" value="Genomic_DNA"/>
</dbReference>
<dbReference type="OrthoDB" id="7152at10239"/>
<keyword evidence="5" id="KW-0804">Transcription</keyword>
<keyword evidence="3" id="KW-0805">Transcription regulation</keyword>